<keyword evidence="8 15" id="KW-0418">Kinase</keyword>
<comment type="caution">
    <text evidence="15">The sequence shown here is derived from an EMBL/GenBank/DDBJ whole genome shotgun (WGS) entry which is preliminary data.</text>
</comment>
<dbReference type="Gene3D" id="3.30.565.10">
    <property type="entry name" value="Histidine kinase-like ATPase, C-terminal domain"/>
    <property type="match status" value="1"/>
</dbReference>
<dbReference type="InterPro" id="IPR004358">
    <property type="entry name" value="Sig_transdc_His_kin-like_C"/>
</dbReference>
<dbReference type="InterPro" id="IPR014729">
    <property type="entry name" value="Rossmann-like_a/b/a_fold"/>
</dbReference>
<dbReference type="RefSeq" id="WP_168045979.1">
    <property type="nucleotide sequence ID" value="NZ_JAATJR010000001.1"/>
</dbReference>
<evidence type="ECO:0000256" key="1">
    <source>
        <dbReference type="ARBA" id="ARBA00000085"/>
    </source>
</evidence>
<feature type="transmembrane region" description="Helical" evidence="13">
    <location>
        <begin position="474"/>
        <end position="495"/>
    </location>
</feature>
<evidence type="ECO:0000256" key="5">
    <source>
        <dbReference type="ARBA" id="ARBA00022679"/>
    </source>
</evidence>
<dbReference type="InterPro" id="IPR025201">
    <property type="entry name" value="KdpD_TM"/>
</dbReference>
<dbReference type="PROSITE" id="PS50109">
    <property type="entry name" value="HIS_KIN"/>
    <property type="match status" value="1"/>
</dbReference>
<dbReference type="PANTHER" id="PTHR45569:SF1">
    <property type="entry name" value="SENSOR PROTEIN KDPD"/>
    <property type="match status" value="1"/>
</dbReference>
<keyword evidence="7" id="KW-0547">Nucleotide-binding</keyword>
<dbReference type="InterPro" id="IPR038318">
    <property type="entry name" value="KdpD_sf"/>
</dbReference>
<evidence type="ECO:0000256" key="8">
    <source>
        <dbReference type="ARBA" id="ARBA00022777"/>
    </source>
</evidence>
<dbReference type="InterPro" id="IPR003594">
    <property type="entry name" value="HATPase_dom"/>
</dbReference>
<feature type="domain" description="Histidine kinase" evidence="14">
    <location>
        <begin position="716"/>
        <end position="930"/>
    </location>
</feature>
<evidence type="ECO:0000256" key="4">
    <source>
        <dbReference type="ARBA" id="ARBA00022553"/>
    </source>
</evidence>
<evidence type="ECO:0000256" key="6">
    <source>
        <dbReference type="ARBA" id="ARBA00022692"/>
    </source>
</evidence>
<dbReference type="InterPro" id="IPR036097">
    <property type="entry name" value="HisK_dim/P_sf"/>
</dbReference>
<evidence type="ECO:0000256" key="12">
    <source>
        <dbReference type="ARBA" id="ARBA00023136"/>
    </source>
</evidence>
<evidence type="ECO:0000256" key="13">
    <source>
        <dbReference type="SAM" id="Phobius"/>
    </source>
</evidence>
<keyword evidence="6 13" id="KW-0812">Transmembrane</keyword>
<sequence>MPTPRDPDRPNPDALLALAAREGRGRLKVFLGAAPGVGKTHEMLAEARRRRAGGADVLAGIIEAHGRAETIAQIGDLPLLPRARLMHRGQVLEEFDIDGALARRPGILLLDELAHSNAPGSRHPKRWQDVEELRDAGIEVWTTMNVQHLESLSDTVARIAGIRVAETVPDAVLAGADAVELIDIPPAELLERMRQGKIYQPDQAARAMRGFFREGNLAALREMALRRTAERVDADVTGYMRANAIAGPWPAGDRVLALLGADASAETVVRQGRRIADALRAPLVVLHVERPGAVDAADPAPALRLAEELGAEVETVVANDLPGAILAQARSRNASHIVIGRGQPGFWRRRLGRTLSATLARRATDFTLHIVPGPVAQGRARPAAPAASPATLPPWLGWLAVPAAIALVVALGHGAAGLLPERTLGMVFLAMVVALAALLGPWHAAAGAALGFLAWNFFFLEPRYTLELQDGADLIGLGAFAAVALLLAGTTGRLGRSVRAARARMLALRRLVEFSRRLGGPGGLPELLPAVAEEAARVAGVPAVVVMPLEPLLAHAAEPQLPNAAEPLQSHAAEPLLAHPAEPLLAGSAPEPVLAGSAPEPVLRAAMPVTMDLDETAMAAARWALAQGRRAGRATDTLPGSAWQFRPMRTARGVVGLVGVKLDDRAEALTGETDKALTALLDQAAVAIERAQLMEREARGAARAETEQLRTALLTSLGHDLRTPLTSIRGALGTLRESGEALPAETRADLLLAAEEETARLSRYLANILDMVRIEHGEIAPRREPVNIPDALDVAAGRARRMTRREITVTVPERLAEPQLDPGLLDQILGNLLDNALKFSEGAVRLAAWRDGHEIAIGVEDDGVGIAAEDLHRVFDPFFRVTRTDRVAAGTGLGLAICRGLAQAMGGRIAAESPIGPAGRGTRITLRFPA</sequence>
<feature type="transmembrane region" description="Helical" evidence="13">
    <location>
        <begin position="395"/>
        <end position="419"/>
    </location>
</feature>
<keyword evidence="12 13" id="KW-0472">Membrane</keyword>
<dbReference type="EC" id="2.7.13.3" evidence="3"/>
<evidence type="ECO:0000313" key="16">
    <source>
        <dbReference type="Proteomes" id="UP000765160"/>
    </source>
</evidence>
<evidence type="ECO:0000313" key="15">
    <source>
        <dbReference type="EMBL" id="NKE43171.1"/>
    </source>
</evidence>
<name>A0ABX1ERA8_9PROT</name>
<evidence type="ECO:0000256" key="2">
    <source>
        <dbReference type="ARBA" id="ARBA00004141"/>
    </source>
</evidence>
<protein>
    <recommendedName>
        <fullName evidence="3">histidine kinase</fullName>
        <ecNumber evidence="3">2.7.13.3</ecNumber>
    </recommendedName>
</protein>
<keyword evidence="5" id="KW-0808">Transferase</keyword>
<proteinExistence type="predicted"/>
<evidence type="ECO:0000256" key="9">
    <source>
        <dbReference type="ARBA" id="ARBA00022840"/>
    </source>
</evidence>
<dbReference type="PANTHER" id="PTHR45569">
    <property type="entry name" value="SENSOR PROTEIN KDPD"/>
    <property type="match status" value="1"/>
</dbReference>
<dbReference type="InterPro" id="IPR003661">
    <property type="entry name" value="HisK_dim/P_dom"/>
</dbReference>
<gene>
    <name evidence="15" type="ORF">HB662_00165</name>
</gene>
<comment type="subcellular location">
    <subcellularLocation>
        <location evidence="2">Membrane</location>
        <topology evidence="2">Multi-pass membrane protein</topology>
    </subcellularLocation>
</comment>
<dbReference type="SMART" id="SM00388">
    <property type="entry name" value="HisKA"/>
    <property type="match status" value="1"/>
</dbReference>
<dbReference type="InterPro" id="IPR036890">
    <property type="entry name" value="HATPase_C_sf"/>
</dbReference>
<dbReference type="InterPro" id="IPR029016">
    <property type="entry name" value="GAF-like_dom_sf"/>
</dbReference>
<evidence type="ECO:0000256" key="11">
    <source>
        <dbReference type="ARBA" id="ARBA00023012"/>
    </source>
</evidence>
<dbReference type="Gene3D" id="1.10.287.130">
    <property type="match status" value="1"/>
</dbReference>
<keyword evidence="11" id="KW-0902">Two-component regulatory system</keyword>
<dbReference type="Gene3D" id="3.40.50.620">
    <property type="entry name" value="HUPs"/>
    <property type="match status" value="1"/>
</dbReference>
<dbReference type="SUPFAM" id="SSF55874">
    <property type="entry name" value="ATPase domain of HSP90 chaperone/DNA topoisomerase II/histidine kinase"/>
    <property type="match status" value="1"/>
</dbReference>
<organism evidence="15 16">
    <name type="scientific">Falsiroseomonas frigidaquae</name>
    <dbReference type="NCBI Taxonomy" id="487318"/>
    <lineage>
        <taxon>Bacteria</taxon>
        <taxon>Pseudomonadati</taxon>
        <taxon>Pseudomonadota</taxon>
        <taxon>Alphaproteobacteria</taxon>
        <taxon>Acetobacterales</taxon>
        <taxon>Roseomonadaceae</taxon>
        <taxon>Falsiroseomonas</taxon>
    </lineage>
</organism>
<dbReference type="InterPro" id="IPR005467">
    <property type="entry name" value="His_kinase_dom"/>
</dbReference>
<comment type="catalytic activity">
    <reaction evidence="1">
        <text>ATP + protein L-histidine = ADP + protein N-phospho-L-histidine.</text>
        <dbReference type="EC" id="2.7.13.3"/>
    </reaction>
</comment>
<dbReference type="Pfam" id="PF02518">
    <property type="entry name" value="HATPase_c"/>
    <property type="match status" value="1"/>
</dbReference>
<dbReference type="Gene3D" id="3.30.450.40">
    <property type="match status" value="1"/>
</dbReference>
<dbReference type="InterPro" id="IPR027417">
    <property type="entry name" value="P-loop_NTPase"/>
</dbReference>
<evidence type="ECO:0000256" key="3">
    <source>
        <dbReference type="ARBA" id="ARBA00012438"/>
    </source>
</evidence>
<evidence type="ECO:0000256" key="7">
    <source>
        <dbReference type="ARBA" id="ARBA00022741"/>
    </source>
</evidence>
<dbReference type="InterPro" id="IPR052023">
    <property type="entry name" value="Histidine_kinase_KdpD"/>
</dbReference>
<keyword evidence="4" id="KW-0597">Phosphoprotein</keyword>
<dbReference type="GO" id="GO:0016301">
    <property type="term" value="F:kinase activity"/>
    <property type="evidence" value="ECO:0007669"/>
    <property type="project" value="UniProtKB-KW"/>
</dbReference>
<keyword evidence="9" id="KW-0067">ATP-binding</keyword>
<dbReference type="Pfam" id="PF13493">
    <property type="entry name" value="DUF4118"/>
    <property type="match status" value="1"/>
</dbReference>
<dbReference type="PRINTS" id="PR00344">
    <property type="entry name" value="BCTRLSENSOR"/>
</dbReference>
<keyword evidence="16" id="KW-1185">Reference proteome</keyword>
<dbReference type="EMBL" id="JAAVTX010000001">
    <property type="protein sequence ID" value="NKE43171.1"/>
    <property type="molecule type" value="Genomic_DNA"/>
</dbReference>
<feature type="transmembrane region" description="Helical" evidence="13">
    <location>
        <begin position="426"/>
        <end position="454"/>
    </location>
</feature>
<dbReference type="SUPFAM" id="SSF52402">
    <property type="entry name" value="Adenine nucleotide alpha hydrolases-like"/>
    <property type="match status" value="1"/>
</dbReference>
<keyword evidence="10 13" id="KW-1133">Transmembrane helix</keyword>
<dbReference type="Gene3D" id="3.40.50.300">
    <property type="entry name" value="P-loop containing nucleotide triphosphate hydrolases"/>
    <property type="match status" value="1"/>
</dbReference>
<dbReference type="Pfam" id="PF00512">
    <property type="entry name" value="HisKA"/>
    <property type="match status" value="1"/>
</dbReference>
<accession>A0ABX1ERA8</accession>
<dbReference type="CDD" id="cd00082">
    <property type="entry name" value="HisKA"/>
    <property type="match status" value="1"/>
</dbReference>
<dbReference type="Gene3D" id="1.20.120.620">
    <property type="entry name" value="Backbone structure of the membrane domain of e. Coli histidine kinase receptor kdpd"/>
    <property type="match status" value="1"/>
</dbReference>
<dbReference type="Proteomes" id="UP000765160">
    <property type="component" value="Unassembled WGS sequence"/>
</dbReference>
<dbReference type="Pfam" id="PF02702">
    <property type="entry name" value="KdpD"/>
    <property type="match status" value="1"/>
</dbReference>
<dbReference type="InterPro" id="IPR003852">
    <property type="entry name" value="Sig_transdc_His_kinase_KdpD_N"/>
</dbReference>
<evidence type="ECO:0000256" key="10">
    <source>
        <dbReference type="ARBA" id="ARBA00022989"/>
    </source>
</evidence>
<dbReference type="SMART" id="SM00387">
    <property type="entry name" value="HATPase_c"/>
    <property type="match status" value="1"/>
</dbReference>
<reference evidence="15 16" key="1">
    <citation type="submission" date="2020-03" db="EMBL/GenBank/DDBJ databases">
        <title>Roseomonas selenitidurans sp. nov. isolated from soil.</title>
        <authorList>
            <person name="Liu H."/>
        </authorList>
    </citation>
    <scope>NUCLEOTIDE SEQUENCE [LARGE SCALE GENOMIC DNA]</scope>
    <source>
        <strain evidence="15 16">JCM 15073</strain>
    </source>
</reference>
<dbReference type="SUPFAM" id="SSF47384">
    <property type="entry name" value="Homodimeric domain of signal transducing histidine kinase"/>
    <property type="match status" value="1"/>
</dbReference>
<evidence type="ECO:0000259" key="14">
    <source>
        <dbReference type="PROSITE" id="PS50109"/>
    </source>
</evidence>